<proteinExistence type="predicted"/>
<keyword evidence="2" id="KW-1185">Reference proteome</keyword>
<dbReference type="KEGG" id="pma:Pro_1741"/>
<dbReference type="RefSeq" id="WP_011125890.1">
    <property type="nucleotide sequence ID" value="NC_005042.1"/>
</dbReference>
<dbReference type="PATRIC" id="fig|167539.5.peg.1838"/>
<name>Q7V9T3_PROMA</name>
<dbReference type="Proteomes" id="UP000001420">
    <property type="component" value="Chromosome"/>
</dbReference>
<protein>
    <submittedName>
        <fullName evidence="1">Uncharacterized protein</fullName>
    </submittedName>
</protein>
<accession>Q7V9T3</accession>
<dbReference type="EMBL" id="AE017126">
    <property type="protein sequence ID" value="AAQ00785.1"/>
    <property type="molecule type" value="Genomic_DNA"/>
</dbReference>
<reference evidence="1 2" key="1">
    <citation type="journal article" date="2003" name="Proc. Natl. Acad. Sci. U.S.A.">
        <title>Genome sequence of the cyanobacterium Prochlorococcus marinus SS120, a nearly minimal oxyphototrophic genome.</title>
        <authorList>
            <person name="Dufresne A."/>
            <person name="Salanoubat M."/>
            <person name="Partensky F."/>
            <person name="Artiguenave F."/>
            <person name="Axmann I.M."/>
            <person name="Barbe V."/>
            <person name="Duprat S."/>
            <person name="Galperin M.Y."/>
            <person name="Koonin E.V."/>
            <person name="Le Gall F."/>
            <person name="Makarova K.S."/>
            <person name="Ostrowski M."/>
            <person name="Oztas S."/>
            <person name="Robert C."/>
            <person name="Rogozin I.B."/>
            <person name="Scanlan D.J."/>
            <person name="Tandeau de Marsac N."/>
            <person name="Weissenbach J."/>
            <person name="Wincker P."/>
            <person name="Wolf Y.I."/>
            <person name="Hess W.R."/>
        </authorList>
    </citation>
    <scope>NUCLEOTIDE SEQUENCE [LARGE SCALE GENOMIC DNA]</scope>
    <source>
        <strain evidence="2">SARG / CCMP1375 / SS120</strain>
    </source>
</reference>
<organism evidence="1 2">
    <name type="scientific">Prochlorococcus marinus (strain SARG / CCMP1375 / SS120)</name>
    <dbReference type="NCBI Taxonomy" id="167539"/>
    <lineage>
        <taxon>Bacteria</taxon>
        <taxon>Bacillati</taxon>
        <taxon>Cyanobacteriota</taxon>
        <taxon>Cyanophyceae</taxon>
        <taxon>Synechococcales</taxon>
        <taxon>Prochlorococcaceae</taxon>
        <taxon>Prochlorococcus</taxon>
    </lineage>
</organism>
<evidence type="ECO:0000313" key="2">
    <source>
        <dbReference type="Proteomes" id="UP000001420"/>
    </source>
</evidence>
<sequence>MSSIKEHEYLKVCAELASCLSISISAAKKKIDLAAARKGARDLSSRKEIAAKLLEEAIKYSSSNETTIANQLDNLLEALAEEENFMVED</sequence>
<dbReference type="OrthoDB" id="542043at2"/>
<dbReference type="eggNOG" id="ENOG502ZDTZ">
    <property type="taxonomic scope" value="Bacteria"/>
</dbReference>
<dbReference type="AlphaFoldDB" id="Q7V9T3"/>
<dbReference type="HOGENOM" id="CLU_189174_0_0_3"/>
<dbReference type="EnsemblBacteria" id="AAQ00785">
    <property type="protein sequence ID" value="AAQ00785"/>
    <property type="gene ID" value="Pro_1741"/>
</dbReference>
<evidence type="ECO:0000313" key="1">
    <source>
        <dbReference type="EMBL" id="AAQ00785.1"/>
    </source>
</evidence>
<gene>
    <name evidence="1" type="ordered locus">Pro_1741</name>
</gene>